<comment type="caution">
    <text evidence="9">The sequence shown here is derived from an EMBL/GenBank/DDBJ whole genome shotgun (WGS) entry which is preliminary data.</text>
</comment>
<evidence type="ECO:0000313" key="9">
    <source>
        <dbReference type="EMBL" id="EFM83195.1"/>
    </source>
</evidence>
<dbReference type="GO" id="GO:0022857">
    <property type="term" value="F:transmembrane transporter activity"/>
    <property type="evidence" value="ECO:0007669"/>
    <property type="project" value="InterPro"/>
</dbReference>
<dbReference type="RefSeq" id="WP_002356184.1">
    <property type="nucleotide sequence ID" value="NZ_GL454434.1"/>
</dbReference>
<dbReference type="EMBL" id="AEBR01000031">
    <property type="protein sequence ID" value="EFM83195.1"/>
    <property type="molecule type" value="Genomic_DNA"/>
</dbReference>
<feature type="transmembrane region" description="Helical" evidence="8">
    <location>
        <begin position="96"/>
        <end position="115"/>
    </location>
</feature>
<dbReference type="Proteomes" id="UP000004846">
    <property type="component" value="Unassembled WGS sequence"/>
</dbReference>
<feature type="transmembrane region" description="Helical" evidence="8">
    <location>
        <begin position="205"/>
        <end position="225"/>
    </location>
</feature>
<feature type="transmembrane region" description="Helical" evidence="8">
    <location>
        <begin position="121"/>
        <end position="142"/>
    </location>
</feature>
<dbReference type="FunFam" id="1.10.3470.10:FF:000001">
    <property type="entry name" value="Vitamin B12 ABC transporter permease BtuC"/>
    <property type="match status" value="1"/>
</dbReference>
<evidence type="ECO:0000256" key="7">
    <source>
        <dbReference type="ARBA" id="ARBA00023136"/>
    </source>
</evidence>
<dbReference type="HOGENOM" id="CLU_013016_1_0_9"/>
<keyword evidence="4" id="KW-1003">Cell membrane</keyword>
<comment type="similarity">
    <text evidence="2">Belongs to the binding-protein-dependent transport system permease family. FecCD subfamily.</text>
</comment>
<keyword evidence="7 8" id="KW-0472">Membrane</keyword>
<sequence>MKGISGFYRHQWQVLLVCLFLLLGTMLLSLMFGATSVSIQTIIDSFTHFDATNQAHQVIQTVRLPRILGAAFVGASLAVSGALAQGITQNPLADSGLLGINAGAGLGLALVFAFLPQASYWWLLVVSFLGAGVSVALIYYLSNHSIRGASPMRLTLVGAGISALFLSFSQFLAIQFNLSQELTFWFLGGVSVISWAQLKIVVPIFLGAFALAILISPSVTILRFGDDATIGLGRNPQRIRLFASITILLLSGLSVALVGSVSFVGLVVPHVMRTVSGENYRRLIPFSALGGALLVLVADLIARMVNPPFETPFGIITALIGIPFFLYLFRKGGQLG</sequence>
<evidence type="ECO:0000256" key="6">
    <source>
        <dbReference type="ARBA" id="ARBA00022989"/>
    </source>
</evidence>
<dbReference type="AlphaFoldDB" id="A0A125W776"/>
<name>A0A125W776_ENTFL</name>
<evidence type="ECO:0000256" key="8">
    <source>
        <dbReference type="SAM" id="Phobius"/>
    </source>
</evidence>
<dbReference type="Gene3D" id="1.10.3470.10">
    <property type="entry name" value="ABC transporter involved in vitamin B12 uptake, BtuC"/>
    <property type="match status" value="1"/>
</dbReference>
<keyword evidence="6 8" id="KW-1133">Transmembrane helix</keyword>
<dbReference type="SUPFAM" id="SSF81345">
    <property type="entry name" value="ABC transporter involved in vitamin B12 uptake, BtuC"/>
    <property type="match status" value="1"/>
</dbReference>
<evidence type="ECO:0000256" key="4">
    <source>
        <dbReference type="ARBA" id="ARBA00022475"/>
    </source>
</evidence>
<dbReference type="PANTHER" id="PTHR30472">
    <property type="entry name" value="FERRIC ENTEROBACTIN TRANSPORT SYSTEM PERMEASE PROTEIN"/>
    <property type="match status" value="1"/>
</dbReference>
<feature type="transmembrane region" description="Helical" evidence="8">
    <location>
        <begin position="311"/>
        <end position="329"/>
    </location>
</feature>
<evidence type="ECO:0000313" key="10">
    <source>
        <dbReference type="Proteomes" id="UP000004846"/>
    </source>
</evidence>
<dbReference type="CDD" id="cd06550">
    <property type="entry name" value="TM_ABC_iron-siderophores_like"/>
    <property type="match status" value="1"/>
</dbReference>
<gene>
    <name evidence="9" type="ORF">HMPREF9498_01200</name>
</gene>
<evidence type="ECO:0000256" key="2">
    <source>
        <dbReference type="ARBA" id="ARBA00007935"/>
    </source>
</evidence>
<feature type="transmembrane region" description="Helical" evidence="8">
    <location>
        <begin position="154"/>
        <end position="176"/>
    </location>
</feature>
<reference evidence="9 10" key="1">
    <citation type="submission" date="2010-07" db="EMBL/GenBank/DDBJ databases">
        <authorList>
            <person name="Sid Ahmed O."/>
        </authorList>
    </citation>
    <scope>NUCLEOTIDE SEQUENCE [LARGE SCALE GENOMIC DNA]</scope>
    <source>
        <strain evidence="9 10">TX4248</strain>
    </source>
</reference>
<dbReference type="InterPro" id="IPR000522">
    <property type="entry name" value="ABC_transptr_permease_BtuC"/>
</dbReference>
<organism evidence="9 10">
    <name type="scientific">Enterococcus faecalis TX4248</name>
    <dbReference type="NCBI Taxonomy" id="749495"/>
    <lineage>
        <taxon>Bacteria</taxon>
        <taxon>Bacillati</taxon>
        <taxon>Bacillota</taxon>
        <taxon>Bacilli</taxon>
        <taxon>Lactobacillales</taxon>
        <taxon>Enterococcaceae</taxon>
        <taxon>Enterococcus</taxon>
    </lineage>
</organism>
<dbReference type="GO" id="GO:0033214">
    <property type="term" value="P:siderophore-iron import into cell"/>
    <property type="evidence" value="ECO:0007669"/>
    <property type="project" value="TreeGrafter"/>
</dbReference>
<feature type="transmembrane region" description="Helical" evidence="8">
    <location>
        <begin position="67"/>
        <end position="84"/>
    </location>
</feature>
<dbReference type="PANTHER" id="PTHR30472:SF58">
    <property type="entry name" value="IRON(3+)-HYDROXAMATE IMPORT SYSTEM PERMEASE PROTEIN FHUB"/>
    <property type="match status" value="1"/>
</dbReference>
<comment type="subcellular location">
    <subcellularLocation>
        <location evidence="1">Cell membrane</location>
        <topology evidence="1">Multi-pass membrane protein</topology>
    </subcellularLocation>
</comment>
<feature type="transmembrane region" description="Helical" evidence="8">
    <location>
        <begin position="12"/>
        <end position="32"/>
    </location>
</feature>
<feature type="transmembrane region" description="Helical" evidence="8">
    <location>
        <begin position="283"/>
        <end position="305"/>
    </location>
</feature>
<proteinExistence type="inferred from homology"/>
<keyword evidence="3" id="KW-0813">Transport</keyword>
<dbReference type="Pfam" id="PF01032">
    <property type="entry name" value="FecCD"/>
    <property type="match status" value="1"/>
</dbReference>
<keyword evidence="5 8" id="KW-0812">Transmembrane</keyword>
<evidence type="ECO:0000256" key="1">
    <source>
        <dbReference type="ARBA" id="ARBA00004651"/>
    </source>
</evidence>
<evidence type="ECO:0000256" key="5">
    <source>
        <dbReference type="ARBA" id="ARBA00022692"/>
    </source>
</evidence>
<protein>
    <submittedName>
        <fullName evidence="9">Iron chelate uptake ABC transporter, FeCT family, permease protein</fullName>
    </submittedName>
</protein>
<dbReference type="GO" id="GO:0005886">
    <property type="term" value="C:plasma membrane"/>
    <property type="evidence" value="ECO:0007669"/>
    <property type="project" value="UniProtKB-SubCell"/>
</dbReference>
<evidence type="ECO:0000256" key="3">
    <source>
        <dbReference type="ARBA" id="ARBA00022448"/>
    </source>
</evidence>
<dbReference type="InterPro" id="IPR037294">
    <property type="entry name" value="ABC_BtuC-like"/>
</dbReference>
<accession>A0A125W776</accession>
<feature type="transmembrane region" description="Helical" evidence="8">
    <location>
        <begin position="245"/>
        <end position="271"/>
    </location>
</feature>